<dbReference type="AlphaFoldDB" id="A0AAW0R079"/>
<gene>
    <name evidence="2" type="ORF">PG999_004764</name>
</gene>
<accession>A0AAW0R079</accession>
<feature type="region of interest" description="Disordered" evidence="1">
    <location>
        <begin position="1"/>
        <end position="64"/>
    </location>
</feature>
<reference evidence="2 3" key="1">
    <citation type="submission" date="2023-01" db="EMBL/GenBank/DDBJ databases">
        <title>Analysis of 21 Apiospora genomes using comparative genomics revels a genus with tremendous synthesis potential of carbohydrate active enzymes and secondary metabolites.</title>
        <authorList>
            <person name="Sorensen T."/>
        </authorList>
    </citation>
    <scope>NUCLEOTIDE SEQUENCE [LARGE SCALE GENOMIC DNA]</scope>
    <source>
        <strain evidence="2 3">CBS 117206</strain>
    </source>
</reference>
<evidence type="ECO:0000256" key="1">
    <source>
        <dbReference type="SAM" id="MobiDB-lite"/>
    </source>
</evidence>
<dbReference type="Proteomes" id="UP001392437">
    <property type="component" value="Unassembled WGS sequence"/>
</dbReference>
<evidence type="ECO:0000313" key="3">
    <source>
        <dbReference type="Proteomes" id="UP001392437"/>
    </source>
</evidence>
<keyword evidence="3" id="KW-1185">Reference proteome</keyword>
<proteinExistence type="predicted"/>
<comment type="caution">
    <text evidence="2">The sequence shown here is derived from an EMBL/GenBank/DDBJ whole genome shotgun (WGS) entry which is preliminary data.</text>
</comment>
<protein>
    <submittedName>
        <fullName evidence="2">Uncharacterized protein</fullName>
    </submittedName>
</protein>
<name>A0AAW0R079_9PEZI</name>
<sequence length="64" mass="6682">MIANDRERNGSGGRPLRFMNGARPDAVPSVSEKVGGTGLRTPPLAGATSKRNVQTSQAQAVYGQ</sequence>
<organism evidence="2 3">
    <name type="scientific">Apiospora kogelbergensis</name>
    <dbReference type="NCBI Taxonomy" id="1337665"/>
    <lineage>
        <taxon>Eukaryota</taxon>
        <taxon>Fungi</taxon>
        <taxon>Dikarya</taxon>
        <taxon>Ascomycota</taxon>
        <taxon>Pezizomycotina</taxon>
        <taxon>Sordariomycetes</taxon>
        <taxon>Xylariomycetidae</taxon>
        <taxon>Amphisphaeriales</taxon>
        <taxon>Apiosporaceae</taxon>
        <taxon>Apiospora</taxon>
    </lineage>
</organism>
<feature type="compositionally biased region" description="Polar residues" evidence="1">
    <location>
        <begin position="49"/>
        <end position="64"/>
    </location>
</feature>
<evidence type="ECO:0000313" key="2">
    <source>
        <dbReference type="EMBL" id="KAK8120644.1"/>
    </source>
</evidence>
<dbReference type="EMBL" id="JAQQWP010000004">
    <property type="protein sequence ID" value="KAK8120644.1"/>
    <property type="molecule type" value="Genomic_DNA"/>
</dbReference>